<dbReference type="PANTHER" id="PTHR23022:SF119">
    <property type="entry name" value="TC1-LIKE TRANSPOSASE DDE DOMAIN-CONTAINING PROTEIN"/>
    <property type="match status" value="1"/>
</dbReference>
<keyword evidence="2" id="KW-1185">Reference proteome</keyword>
<dbReference type="GO" id="GO:0003676">
    <property type="term" value="F:nucleic acid binding"/>
    <property type="evidence" value="ECO:0007669"/>
    <property type="project" value="InterPro"/>
</dbReference>
<dbReference type="AlphaFoldDB" id="A0A4Y2BTM9"/>
<dbReference type="InterPro" id="IPR052338">
    <property type="entry name" value="Transposase_5"/>
</dbReference>
<evidence type="ECO:0000313" key="1">
    <source>
        <dbReference type="EMBL" id="GBL94967.1"/>
    </source>
</evidence>
<dbReference type="OrthoDB" id="6246393at2759"/>
<dbReference type="EMBL" id="BGPR01000107">
    <property type="protein sequence ID" value="GBL94967.1"/>
    <property type="molecule type" value="Genomic_DNA"/>
</dbReference>
<name>A0A4Y2BTM9_ARAVE</name>
<dbReference type="InterPro" id="IPR036397">
    <property type="entry name" value="RNaseH_sf"/>
</dbReference>
<protein>
    <submittedName>
        <fullName evidence="1">Transposable element Tcb2 transposase</fullName>
    </submittedName>
</protein>
<dbReference type="PANTHER" id="PTHR23022">
    <property type="entry name" value="TRANSPOSABLE ELEMENT-RELATED"/>
    <property type="match status" value="1"/>
</dbReference>
<organism evidence="1 2">
    <name type="scientific">Araneus ventricosus</name>
    <name type="common">Orbweaver spider</name>
    <name type="synonym">Epeira ventricosa</name>
    <dbReference type="NCBI Taxonomy" id="182803"/>
    <lineage>
        <taxon>Eukaryota</taxon>
        <taxon>Metazoa</taxon>
        <taxon>Ecdysozoa</taxon>
        <taxon>Arthropoda</taxon>
        <taxon>Chelicerata</taxon>
        <taxon>Arachnida</taxon>
        <taxon>Araneae</taxon>
        <taxon>Araneomorphae</taxon>
        <taxon>Entelegynae</taxon>
        <taxon>Araneoidea</taxon>
        <taxon>Araneidae</taxon>
        <taxon>Araneus</taxon>
    </lineage>
</organism>
<comment type="caution">
    <text evidence="1">The sequence shown here is derived from an EMBL/GenBank/DDBJ whole genome shotgun (WGS) entry which is preliminary data.</text>
</comment>
<sequence length="281" mass="32071">MSDTALRLVPAAKMVAAGYQDLSNFERGFIVGARKKGHSISEVIIDMGFRSRGTTIVPLLTALHKVLCIAWARQHSHWTVVNWKHVAWSDESRFQLYRADGRVRVWSKPHESKDPTCQQGTVQSGGASVMVWGLCSWGEMGPLIRLETALTGDRYVTILYDHLHPFMSIVHSDRFGQFQQDNATPHTSRFATEWLQEYSFDVRHFHRQSKSPDMNIIESIWYALQRTVQKRSPPPLTPMDLSTALQDRWHELPPGYLQTSVESMPYCVEALLCIRGGPTQY</sequence>
<dbReference type="Proteomes" id="UP000499080">
    <property type="component" value="Unassembled WGS sequence"/>
</dbReference>
<accession>A0A4Y2BTM9</accession>
<reference evidence="1 2" key="1">
    <citation type="journal article" date="2019" name="Sci. Rep.">
        <title>Orb-weaving spider Araneus ventricosus genome elucidates the spidroin gene catalogue.</title>
        <authorList>
            <person name="Kono N."/>
            <person name="Nakamura H."/>
            <person name="Ohtoshi R."/>
            <person name="Moran D.A.P."/>
            <person name="Shinohara A."/>
            <person name="Yoshida Y."/>
            <person name="Fujiwara M."/>
            <person name="Mori M."/>
            <person name="Tomita M."/>
            <person name="Arakawa K."/>
        </authorList>
    </citation>
    <scope>NUCLEOTIDE SEQUENCE [LARGE SCALE GENOMIC DNA]</scope>
</reference>
<proteinExistence type="predicted"/>
<evidence type="ECO:0000313" key="2">
    <source>
        <dbReference type="Proteomes" id="UP000499080"/>
    </source>
</evidence>
<gene>
    <name evidence="1" type="primary">TCB2_181</name>
    <name evidence="1" type="ORF">AVEN_187480_1</name>
</gene>
<dbReference type="Gene3D" id="3.30.420.10">
    <property type="entry name" value="Ribonuclease H-like superfamily/Ribonuclease H"/>
    <property type="match status" value="1"/>
</dbReference>